<keyword evidence="4" id="KW-1185">Reference proteome</keyword>
<evidence type="ECO:0000313" key="4">
    <source>
        <dbReference type="Proteomes" id="UP000026960"/>
    </source>
</evidence>
<dbReference type="Proteomes" id="UP000026960">
    <property type="component" value="Chromosome 1"/>
</dbReference>
<sequence length="180" mass="19757">MAAEFRRRGDDPDDVYGTVARVLSYIHYTLPSPPVSATTRLCALTPHDVVDRISTLPDELLSKVVSHLPVKDVARTTAGARYGALCRSRRMSSPPRRTAAGSPPIHRPLRRRPAPWPAWPVPPSSLTSGPVDGCPIAWCSLPEPPHHLLGPSSSTSYALSRCKQKRRHRGCGIGRLRHQP</sequence>
<proteinExistence type="predicted"/>
<feature type="region of interest" description="Disordered" evidence="1">
    <location>
        <begin position="89"/>
        <end position="113"/>
    </location>
</feature>
<dbReference type="PROSITE" id="PS50181">
    <property type="entry name" value="FBOX"/>
    <property type="match status" value="1"/>
</dbReference>
<dbReference type="InterPro" id="IPR001810">
    <property type="entry name" value="F-box_dom"/>
</dbReference>
<reference evidence="3" key="1">
    <citation type="journal article" date="2009" name="Rice">
        <title>De Novo Next Generation Sequencing of Plant Genomes.</title>
        <authorList>
            <person name="Rounsley S."/>
            <person name="Marri P.R."/>
            <person name="Yu Y."/>
            <person name="He R."/>
            <person name="Sisneros N."/>
            <person name="Goicoechea J.L."/>
            <person name="Lee S.J."/>
            <person name="Angelova A."/>
            <person name="Kudrna D."/>
            <person name="Luo M."/>
            <person name="Affourtit J."/>
            <person name="Desany B."/>
            <person name="Knight J."/>
            <person name="Niazi F."/>
            <person name="Egholm M."/>
            <person name="Wing R.A."/>
        </authorList>
    </citation>
    <scope>NUCLEOTIDE SEQUENCE [LARGE SCALE GENOMIC DNA]</scope>
    <source>
        <strain evidence="3">cv. IRGC 105608</strain>
    </source>
</reference>
<dbReference type="STRING" id="65489.A0A0D3EU57"/>
<dbReference type="PaxDb" id="65489-OBART01G31370.1"/>
<dbReference type="Gramene" id="OBART01G31370.1">
    <property type="protein sequence ID" value="OBART01G31370.1"/>
    <property type="gene ID" value="OBART01G31370"/>
</dbReference>
<feature type="domain" description="F-box" evidence="2">
    <location>
        <begin position="50"/>
        <end position="75"/>
    </location>
</feature>
<name>A0A0D3EU57_9ORYZ</name>
<accession>A0A0D3EU57</accession>
<evidence type="ECO:0000259" key="2">
    <source>
        <dbReference type="PROSITE" id="PS50181"/>
    </source>
</evidence>
<dbReference type="SUPFAM" id="SSF81383">
    <property type="entry name" value="F-box domain"/>
    <property type="match status" value="1"/>
</dbReference>
<dbReference type="EnsemblPlants" id="OBART01G31370.1">
    <property type="protein sequence ID" value="OBART01G31370.1"/>
    <property type="gene ID" value="OBART01G31370"/>
</dbReference>
<reference evidence="3" key="2">
    <citation type="submission" date="2015-03" db="UniProtKB">
        <authorList>
            <consortium name="EnsemblPlants"/>
        </authorList>
    </citation>
    <scope>IDENTIFICATION</scope>
</reference>
<dbReference type="AlphaFoldDB" id="A0A0D3EU57"/>
<organism evidence="3">
    <name type="scientific">Oryza barthii</name>
    <dbReference type="NCBI Taxonomy" id="65489"/>
    <lineage>
        <taxon>Eukaryota</taxon>
        <taxon>Viridiplantae</taxon>
        <taxon>Streptophyta</taxon>
        <taxon>Embryophyta</taxon>
        <taxon>Tracheophyta</taxon>
        <taxon>Spermatophyta</taxon>
        <taxon>Magnoliopsida</taxon>
        <taxon>Liliopsida</taxon>
        <taxon>Poales</taxon>
        <taxon>Poaceae</taxon>
        <taxon>BOP clade</taxon>
        <taxon>Oryzoideae</taxon>
        <taxon>Oryzeae</taxon>
        <taxon>Oryzinae</taxon>
        <taxon>Oryza</taxon>
    </lineage>
</organism>
<protein>
    <recommendedName>
        <fullName evidence="2">F-box domain-containing protein</fullName>
    </recommendedName>
</protein>
<dbReference type="InterPro" id="IPR036047">
    <property type="entry name" value="F-box-like_dom_sf"/>
</dbReference>
<dbReference type="HOGENOM" id="CLU_1498610_0_0_1"/>
<evidence type="ECO:0000313" key="3">
    <source>
        <dbReference type="EnsemblPlants" id="OBART01G31370.1"/>
    </source>
</evidence>
<evidence type="ECO:0000256" key="1">
    <source>
        <dbReference type="SAM" id="MobiDB-lite"/>
    </source>
</evidence>